<protein>
    <submittedName>
        <fullName evidence="1">Uncharacterized protein</fullName>
    </submittedName>
</protein>
<name>A0A1M6UN20_9BACL</name>
<dbReference type="Gene3D" id="3.40.630.30">
    <property type="match status" value="1"/>
</dbReference>
<dbReference type="InterPro" id="IPR016181">
    <property type="entry name" value="Acyl_CoA_acyltransferase"/>
</dbReference>
<sequence length="80" mass="9238">MIEIKKARQEHVEGICRVCTLAYWDTYGEMRPASYIQRIVEYFYNLERVAQEMRNGEYWFAVDGGMVVGAGGVGVRRKGK</sequence>
<evidence type="ECO:0000313" key="1">
    <source>
        <dbReference type="EMBL" id="SHK70568.1"/>
    </source>
</evidence>
<organism evidence="1 2">
    <name type="scientific">Alicyclobacillus tolerans</name>
    <dbReference type="NCBI Taxonomy" id="90970"/>
    <lineage>
        <taxon>Bacteria</taxon>
        <taxon>Bacillati</taxon>
        <taxon>Bacillota</taxon>
        <taxon>Bacilli</taxon>
        <taxon>Bacillales</taxon>
        <taxon>Alicyclobacillaceae</taxon>
        <taxon>Alicyclobacillus</taxon>
    </lineage>
</organism>
<dbReference type="Proteomes" id="UP000184016">
    <property type="component" value="Unassembled WGS sequence"/>
</dbReference>
<dbReference type="RefSeq" id="WP_072874721.1">
    <property type="nucleotide sequence ID" value="NZ_FRAF01000020.1"/>
</dbReference>
<gene>
    <name evidence="1" type="ORF">SAMN05443507_12041</name>
</gene>
<evidence type="ECO:0000313" key="2">
    <source>
        <dbReference type="Proteomes" id="UP000184016"/>
    </source>
</evidence>
<accession>A0A1M6UN20</accession>
<dbReference type="AlphaFoldDB" id="A0A1M6UN20"/>
<reference evidence="2" key="1">
    <citation type="submission" date="2016-11" db="EMBL/GenBank/DDBJ databases">
        <authorList>
            <person name="Varghese N."/>
            <person name="Submissions S."/>
        </authorList>
    </citation>
    <scope>NUCLEOTIDE SEQUENCE [LARGE SCALE GENOMIC DNA]</scope>
    <source>
        <strain evidence="2">USBA-503</strain>
    </source>
</reference>
<dbReference type="EMBL" id="FRAF01000020">
    <property type="protein sequence ID" value="SHK70568.1"/>
    <property type="molecule type" value="Genomic_DNA"/>
</dbReference>
<keyword evidence="2" id="KW-1185">Reference proteome</keyword>
<dbReference type="STRING" id="1830138.SAMN05443507_12041"/>
<proteinExistence type="predicted"/>
<dbReference type="SUPFAM" id="SSF55729">
    <property type="entry name" value="Acyl-CoA N-acyltransferases (Nat)"/>
    <property type="match status" value="1"/>
</dbReference>